<name>A0A5P3AD68_9RHOB</name>
<dbReference type="AlphaFoldDB" id="A0A5P3AD68"/>
<proteinExistence type="predicted"/>
<sequence>MTLLRNYRLRRAYRAIEAAERAYTAACSRRDTRAMHVARATLYAARHNALRLEVM</sequence>
<protein>
    <submittedName>
        <fullName evidence="1">Uncharacterized protein</fullName>
    </submittedName>
</protein>
<dbReference type="Proteomes" id="UP000325785">
    <property type="component" value="Chromosome"/>
</dbReference>
<dbReference type="EMBL" id="CP031598">
    <property type="protein sequence ID" value="QEW26714.1"/>
    <property type="molecule type" value="Genomic_DNA"/>
</dbReference>
<dbReference type="RefSeq" id="WP_160325851.1">
    <property type="nucleotide sequence ID" value="NZ_CP031598.1"/>
</dbReference>
<evidence type="ECO:0000313" key="2">
    <source>
        <dbReference type="Proteomes" id="UP000325785"/>
    </source>
</evidence>
<organism evidence="1 2">
    <name type="scientific">Roseovarius indicus</name>
    <dbReference type="NCBI Taxonomy" id="540747"/>
    <lineage>
        <taxon>Bacteria</taxon>
        <taxon>Pseudomonadati</taxon>
        <taxon>Pseudomonadota</taxon>
        <taxon>Alphaproteobacteria</taxon>
        <taxon>Rhodobacterales</taxon>
        <taxon>Roseobacteraceae</taxon>
        <taxon>Roseovarius</taxon>
    </lineage>
</organism>
<evidence type="ECO:0000313" key="1">
    <source>
        <dbReference type="EMBL" id="QEW26714.1"/>
    </source>
</evidence>
<gene>
    <name evidence="1" type="ORF">RIdsm_02516</name>
</gene>
<dbReference type="KEGG" id="rid:RIdsm_02516"/>
<reference evidence="1 2" key="1">
    <citation type="submission" date="2018-08" db="EMBL/GenBank/DDBJ databases">
        <title>Genetic Globetrotter - A new plasmid hitch-hiking vast phylogenetic and geographic distances.</title>
        <authorList>
            <person name="Vollmers J."/>
            <person name="Petersen J."/>
        </authorList>
    </citation>
    <scope>NUCLEOTIDE SEQUENCE [LARGE SCALE GENOMIC DNA]</scope>
    <source>
        <strain evidence="1 2">DSM 26383</strain>
    </source>
</reference>
<accession>A0A5P3AD68</accession>